<reference evidence="1" key="1">
    <citation type="submission" date="2020-07" db="EMBL/GenBank/DDBJ databases">
        <title>Genome sequence and genetic diversity analysis of an under-domesticated orphan crop, white fonio (Digitaria exilis).</title>
        <authorList>
            <person name="Bennetzen J.L."/>
            <person name="Chen S."/>
            <person name="Ma X."/>
            <person name="Wang X."/>
            <person name="Yssel A.E.J."/>
            <person name="Chaluvadi S.R."/>
            <person name="Johnson M."/>
            <person name="Gangashetty P."/>
            <person name="Hamidou F."/>
            <person name="Sanogo M.D."/>
            <person name="Zwaenepoel A."/>
            <person name="Wallace J."/>
            <person name="Van De Peer Y."/>
            <person name="Van Deynze A."/>
        </authorList>
    </citation>
    <scope>NUCLEOTIDE SEQUENCE</scope>
    <source>
        <tissue evidence="1">Leaves</tissue>
    </source>
</reference>
<sequence length="489" mass="56859">MEIFLSAALGELTNRSINFFISKLFRPQALDVEDRLRWVLLQARVIDDEAMGRNITNQAMLQQLDMLRDSMYRGYFTLDSFRYQYRHDKEELNDRPVSYYSLFSKINYVKDLCFSSRTSTNIFEDLQKVHDNLRSMIVDLNELIMFLNNYPRMYRQPYSMHLLLGNCMFGRQLETELVINFLLGRKPHHGEELEVLPIVGPGRVGKSTLVAHVCKDERVRDRFSQIIFLSDHDLKSEKISLLTEGCTMECQNGRLLIIVEIAGDLTEEAWKQLCSASKMHVADSTKIIITSRSDKIMKLGTTGVITLKYLPKEAYWYFFKTLTFEGMDPEEHPRLASLAMKIAMAQNRSLIVGNMDACLLRDNFNHNFWLKVLALKRRINQKSFSEFGMHPSDLLDQSRQTHLGTLRSASETLMVYDQYRCSSEEEVPDIKMEDVVYGSVKPHGKFKALAWRSRIPPYYSYVYVCEIRQELKTSAAKRKRSMRNGITLS</sequence>
<protein>
    <recommendedName>
        <fullName evidence="3">NB-ARC domain-containing protein</fullName>
    </recommendedName>
</protein>
<accession>A0A835F8Z1</accession>
<organism evidence="1 2">
    <name type="scientific">Digitaria exilis</name>
    <dbReference type="NCBI Taxonomy" id="1010633"/>
    <lineage>
        <taxon>Eukaryota</taxon>
        <taxon>Viridiplantae</taxon>
        <taxon>Streptophyta</taxon>
        <taxon>Embryophyta</taxon>
        <taxon>Tracheophyta</taxon>
        <taxon>Spermatophyta</taxon>
        <taxon>Magnoliopsida</taxon>
        <taxon>Liliopsida</taxon>
        <taxon>Poales</taxon>
        <taxon>Poaceae</taxon>
        <taxon>PACMAD clade</taxon>
        <taxon>Panicoideae</taxon>
        <taxon>Panicodae</taxon>
        <taxon>Paniceae</taxon>
        <taxon>Anthephorinae</taxon>
        <taxon>Digitaria</taxon>
    </lineage>
</organism>
<dbReference type="AlphaFoldDB" id="A0A835F8Z1"/>
<evidence type="ECO:0000313" key="1">
    <source>
        <dbReference type="EMBL" id="KAF8731416.1"/>
    </source>
</evidence>
<evidence type="ECO:0008006" key="3">
    <source>
        <dbReference type="Google" id="ProtNLM"/>
    </source>
</evidence>
<keyword evidence="2" id="KW-1185">Reference proteome</keyword>
<dbReference type="Proteomes" id="UP000636709">
    <property type="component" value="Unassembled WGS sequence"/>
</dbReference>
<dbReference type="InterPro" id="IPR027417">
    <property type="entry name" value="P-loop_NTPase"/>
</dbReference>
<dbReference type="Gene3D" id="3.40.50.300">
    <property type="entry name" value="P-loop containing nucleotide triphosphate hydrolases"/>
    <property type="match status" value="1"/>
</dbReference>
<dbReference type="SUPFAM" id="SSF52540">
    <property type="entry name" value="P-loop containing nucleoside triphosphate hydrolases"/>
    <property type="match status" value="1"/>
</dbReference>
<name>A0A835F8Z1_9POAL</name>
<dbReference type="EMBL" id="JACEFO010001608">
    <property type="protein sequence ID" value="KAF8731416.1"/>
    <property type="molecule type" value="Genomic_DNA"/>
</dbReference>
<dbReference type="PANTHER" id="PTHR33377:SF23">
    <property type="entry name" value="NB-ARC DOMAIN-CONTAINING PROTEIN"/>
    <property type="match status" value="1"/>
</dbReference>
<evidence type="ECO:0000313" key="2">
    <source>
        <dbReference type="Proteomes" id="UP000636709"/>
    </source>
</evidence>
<dbReference type="PANTHER" id="PTHR33377">
    <property type="entry name" value="OS10G0134700 PROTEIN-RELATED"/>
    <property type="match status" value="1"/>
</dbReference>
<comment type="caution">
    <text evidence="1">The sequence shown here is derived from an EMBL/GenBank/DDBJ whole genome shotgun (WGS) entry which is preliminary data.</text>
</comment>
<dbReference type="OrthoDB" id="649712at2759"/>
<gene>
    <name evidence="1" type="ORF">HU200_016478</name>
</gene>
<proteinExistence type="predicted"/>